<dbReference type="Proteomes" id="UP000245380">
    <property type="component" value="Unassembled WGS sequence"/>
</dbReference>
<keyword evidence="2" id="KW-1185">Reference proteome</keyword>
<evidence type="ECO:0000313" key="2">
    <source>
        <dbReference type="Proteomes" id="UP000245380"/>
    </source>
</evidence>
<dbReference type="EMBL" id="MPDK01000109">
    <property type="protein sequence ID" value="PWI50575.1"/>
    <property type="molecule type" value="Genomic_DNA"/>
</dbReference>
<feature type="non-terminal residue" evidence="1">
    <location>
        <position position="198"/>
    </location>
</feature>
<name>A0A2U3CNH6_SULT2</name>
<feature type="non-terminal residue" evidence="1">
    <location>
        <position position="1"/>
    </location>
</feature>
<organism evidence="1 2">
    <name type="scientific">Sulfoacidibacillus thermotolerans</name>
    <name type="common">Acidibacillus sulfuroxidans</name>
    <dbReference type="NCBI Taxonomy" id="1765684"/>
    <lineage>
        <taxon>Bacteria</taxon>
        <taxon>Bacillati</taxon>
        <taxon>Bacillota</taxon>
        <taxon>Bacilli</taxon>
        <taxon>Bacillales</taxon>
        <taxon>Alicyclobacillaceae</taxon>
        <taxon>Sulfoacidibacillus</taxon>
    </lineage>
</organism>
<reference evidence="1 2" key="1">
    <citation type="submission" date="2016-11" db="EMBL/GenBank/DDBJ databases">
        <title>Comparative genomics of Acidibacillus ferroxidans species.</title>
        <authorList>
            <person name="Oliveira G."/>
            <person name="Nunes G."/>
            <person name="Oliveira R."/>
            <person name="Araujo F."/>
            <person name="Salim A."/>
            <person name="Scholte L."/>
            <person name="Morais D."/>
            <person name="Nancucheo I."/>
            <person name="Johnson D.B."/>
            <person name="Grail B."/>
            <person name="Bittencourt J."/>
            <person name="Valadares R."/>
        </authorList>
    </citation>
    <scope>NUCLEOTIDE SEQUENCE [LARGE SCALE GENOMIC DNA]</scope>
    <source>
        <strain evidence="1 2">Y002</strain>
    </source>
</reference>
<proteinExistence type="predicted"/>
<gene>
    <name evidence="1" type="ORF">BM613_14505</name>
</gene>
<comment type="caution">
    <text evidence="1">The sequence shown here is derived from an EMBL/GenBank/DDBJ whole genome shotgun (WGS) entry which is preliminary data.</text>
</comment>
<dbReference type="AlphaFoldDB" id="A0A2U3CNH6"/>
<evidence type="ECO:0000313" key="1">
    <source>
        <dbReference type="EMBL" id="PWI50575.1"/>
    </source>
</evidence>
<protein>
    <submittedName>
        <fullName evidence="1">Uncharacterized protein</fullName>
    </submittedName>
</protein>
<sequence>TYVDPAGSTLTIVLNRLLHMEQQGAKIPWEKVHYLDLTPSSEYPVGLNLLHRTVGEDNANVAGDVLALIKSAYGGETPKTDRFIENGVMTLLDDQAREHTILGLVSILQYPALRETIHVSDPLVQEFWDMDGEDIKAGELGALQNRLRPILQNLAMRRIFGQTRWSLDLLRWMDEGHIILINTLNLEPKNVGLVGGQV</sequence>
<accession>A0A2U3CNH6</accession>